<proteinExistence type="predicted"/>
<sequence length="143" mass="16312">MPNKSNASLASTGAALVEPAATAGAAAAAADFVPWNPDRVKSRILKFTKSDSSIYPSYSNLTLPYRVICRQRYQRCIREQQQQIIKEIRMHEELQPQALSGVRLHREFCDPILKKVSTRDRITLTIPEERRLEYILKTDPKDL</sequence>
<evidence type="ECO:0000313" key="2">
    <source>
        <dbReference type="RefSeq" id="XP_017782128.1"/>
    </source>
</evidence>
<organism evidence="1 2">
    <name type="scientific">Nicrophorus vespilloides</name>
    <name type="common">Boreal carrion beetle</name>
    <dbReference type="NCBI Taxonomy" id="110193"/>
    <lineage>
        <taxon>Eukaryota</taxon>
        <taxon>Metazoa</taxon>
        <taxon>Ecdysozoa</taxon>
        <taxon>Arthropoda</taxon>
        <taxon>Hexapoda</taxon>
        <taxon>Insecta</taxon>
        <taxon>Pterygota</taxon>
        <taxon>Neoptera</taxon>
        <taxon>Endopterygota</taxon>
        <taxon>Coleoptera</taxon>
        <taxon>Polyphaga</taxon>
        <taxon>Staphyliniformia</taxon>
        <taxon>Silphidae</taxon>
        <taxon>Nicrophorinae</taxon>
        <taxon>Nicrophorus</taxon>
    </lineage>
</organism>
<gene>
    <name evidence="2" type="primary">LOC108566651</name>
</gene>
<name>A0ABM1N5M8_NICVS</name>
<dbReference type="InterPro" id="IPR032004">
    <property type="entry name" value="DUF4790"/>
</dbReference>
<evidence type="ECO:0000313" key="1">
    <source>
        <dbReference type="Proteomes" id="UP000695000"/>
    </source>
</evidence>
<protein>
    <submittedName>
        <fullName evidence="2">Uncharacterized protein LOC108566651</fullName>
    </submittedName>
</protein>
<accession>A0ABM1N5M8</accession>
<keyword evidence="1" id="KW-1185">Reference proteome</keyword>
<dbReference type="Pfam" id="PF16037">
    <property type="entry name" value="DUF4790"/>
    <property type="match status" value="1"/>
</dbReference>
<reference evidence="2" key="1">
    <citation type="submission" date="2025-08" db="UniProtKB">
        <authorList>
            <consortium name="RefSeq"/>
        </authorList>
    </citation>
    <scope>IDENTIFICATION</scope>
    <source>
        <tissue evidence="2">Whole Larva</tissue>
    </source>
</reference>
<dbReference type="RefSeq" id="XP_017782128.1">
    <property type="nucleotide sequence ID" value="XM_017926639.1"/>
</dbReference>
<dbReference type="GeneID" id="108566651"/>
<dbReference type="Proteomes" id="UP000695000">
    <property type="component" value="Unplaced"/>
</dbReference>